<dbReference type="OrthoDB" id="9765195at2"/>
<evidence type="ECO:0000313" key="11">
    <source>
        <dbReference type="Proteomes" id="UP000246018"/>
    </source>
</evidence>
<evidence type="ECO:0000256" key="8">
    <source>
        <dbReference type="PIRSR" id="PIRSR617736-2"/>
    </source>
</evidence>
<reference evidence="10 11" key="1">
    <citation type="submission" date="2018-04" db="EMBL/GenBank/DDBJ databases">
        <title>Genome of Nocardioides gansuensis WSJ-1.</title>
        <authorList>
            <person name="Wu S."/>
            <person name="Wang G."/>
        </authorList>
    </citation>
    <scope>NUCLEOTIDE SEQUENCE [LARGE SCALE GENOMIC DNA]</scope>
    <source>
        <strain evidence="10 11">WSJ-1</strain>
    </source>
</reference>
<evidence type="ECO:0000256" key="9">
    <source>
        <dbReference type="RuleBase" id="RU361175"/>
    </source>
</evidence>
<evidence type="ECO:0000256" key="5">
    <source>
        <dbReference type="ARBA" id="ARBA00023295"/>
    </source>
</evidence>
<dbReference type="PANTHER" id="PTHR10353">
    <property type="entry name" value="GLYCOSYL HYDROLASE"/>
    <property type="match status" value="1"/>
</dbReference>
<keyword evidence="4" id="KW-0119">Carbohydrate metabolism</keyword>
<dbReference type="InterPro" id="IPR017736">
    <property type="entry name" value="Glyco_hydro_1_beta-glucosidase"/>
</dbReference>
<feature type="binding site" evidence="8">
    <location>
        <position position="403"/>
    </location>
    <ligand>
        <name>substrate</name>
    </ligand>
</feature>
<feature type="binding site" evidence="8">
    <location>
        <position position="127"/>
    </location>
    <ligand>
        <name>substrate</name>
    </ligand>
</feature>
<dbReference type="EMBL" id="QDGZ01000001">
    <property type="protein sequence ID" value="PVG84228.1"/>
    <property type="molecule type" value="Genomic_DNA"/>
</dbReference>
<dbReference type="GO" id="GO:0005829">
    <property type="term" value="C:cytosol"/>
    <property type="evidence" value="ECO:0007669"/>
    <property type="project" value="TreeGrafter"/>
</dbReference>
<evidence type="ECO:0000256" key="7">
    <source>
        <dbReference type="PIRSR" id="PIRSR617736-1"/>
    </source>
</evidence>
<dbReference type="SUPFAM" id="SSF51445">
    <property type="entry name" value="(Trans)glycosidases"/>
    <property type="match status" value="1"/>
</dbReference>
<dbReference type="PANTHER" id="PTHR10353:SF36">
    <property type="entry name" value="LP05116P"/>
    <property type="match status" value="1"/>
</dbReference>
<dbReference type="InterPro" id="IPR001360">
    <property type="entry name" value="Glyco_hydro_1"/>
</dbReference>
<dbReference type="GO" id="GO:0030245">
    <property type="term" value="P:cellulose catabolic process"/>
    <property type="evidence" value="ECO:0007669"/>
    <property type="project" value="UniProtKB-KW"/>
</dbReference>
<dbReference type="FunFam" id="3.20.20.80:FF:000004">
    <property type="entry name" value="Beta-glucosidase 6-phospho-beta-glucosidase"/>
    <property type="match status" value="1"/>
</dbReference>
<feature type="active site" description="Nucleophile" evidence="7">
    <location>
        <position position="356"/>
    </location>
</feature>
<dbReference type="InterPro" id="IPR017853">
    <property type="entry name" value="GH"/>
</dbReference>
<dbReference type="EC" id="3.2.1.21" evidence="9"/>
<evidence type="ECO:0000256" key="3">
    <source>
        <dbReference type="ARBA" id="ARBA00023001"/>
    </source>
</evidence>
<keyword evidence="2 9" id="KW-0378">Hydrolase</keyword>
<dbReference type="Proteomes" id="UP000246018">
    <property type="component" value="Unassembled WGS sequence"/>
</dbReference>
<dbReference type="PRINTS" id="PR00131">
    <property type="entry name" value="GLHYDRLASE1"/>
</dbReference>
<evidence type="ECO:0000256" key="4">
    <source>
        <dbReference type="ARBA" id="ARBA00023277"/>
    </source>
</evidence>
<proteinExistence type="inferred from homology"/>
<feature type="binding site" evidence="8">
    <location>
        <position position="296"/>
    </location>
    <ligand>
        <name>substrate</name>
    </ligand>
</feature>
<name>A0A2T8FES4_9ACTN</name>
<keyword evidence="6" id="KW-0624">Polysaccharide degradation</keyword>
<evidence type="ECO:0000256" key="2">
    <source>
        <dbReference type="ARBA" id="ARBA00022801"/>
    </source>
</evidence>
<comment type="caution">
    <text evidence="10">The sequence shown here is derived from an EMBL/GenBank/DDBJ whole genome shotgun (WGS) entry which is preliminary data.</text>
</comment>
<dbReference type="RefSeq" id="WP_116570356.1">
    <property type="nucleotide sequence ID" value="NZ_QDGZ01000001.1"/>
</dbReference>
<feature type="binding site" evidence="8">
    <location>
        <begin position="410"/>
        <end position="411"/>
    </location>
    <ligand>
        <name>substrate</name>
    </ligand>
</feature>
<sequence length="452" mass="49287">MTSQPTGAPLTLPPGFRFGTTAAAYCVEGAAEADGRGPSIWDTFTQQPGRVVDGSSGAVAADQYHRLDEDVVLLKGLGVQAHKFSVSWPRVLPEGRGPVNAKGLDYYDRLVDRLLAHGIEPMATLYHWDLPQALEDDGGWLNRGTVDAFAQYAEVVAERLADRVAHWIPVHEPGIAASLGYGNGTHAPGRRLFFDSLVASHHLLLAHGRGAIALRAAGAVSVGCANNHNPIWPASQSDADVGAAKFFDTLWNGLYIEPTLLGRFPDDVAPMMADIAEPGDLVTIRQPLDFYGVNYYFPMRLGAAPEDAELPFELREVLGYPLTDLGRPVVPDALREWLIMFRARYRAALPPLVLTETGCADNTEPGPDGTVDDQRRIDFLAAHLGAVQEAIARGVDVRGFYCWSLLDGFEWIEGLTQRFGLVHVDHETLVRTPKRSYQWYADVIAAQARAAG</sequence>
<feature type="active site" description="Proton donor" evidence="7">
    <location>
        <position position="172"/>
    </location>
</feature>
<comment type="catalytic activity">
    <reaction evidence="9">
        <text>Hydrolysis of terminal, non-reducing beta-D-glucosyl residues with release of beta-D-glucose.</text>
        <dbReference type="EC" id="3.2.1.21"/>
    </reaction>
</comment>
<gene>
    <name evidence="10" type="ORF">DDE18_00895</name>
</gene>
<dbReference type="NCBIfam" id="TIGR03356">
    <property type="entry name" value="BGL"/>
    <property type="match status" value="1"/>
</dbReference>
<keyword evidence="11" id="KW-1185">Reference proteome</keyword>
<evidence type="ECO:0000256" key="6">
    <source>
        <dbReference type="ARBA" id="ARBA00023326"/>
    </source>
</evidence>
<accession>A0A2T8FES4</accession>
<organism evidence="10 11">
    <name type="scientific">Nocardioides gansuensis</name>
    <dbReference type="NCBI Taxonomy" id="2138300"/>
    <lineage>
        <taxon>Bacteria</taxon>
        <taxon>Bacillati</taxon>
        <taxon>Actinomycetota</taxon>
        <taxon>Actinomycetes</taxon>
        <taxon>Propionibacteriales</taxon>
        <taxon>Nocardioidaceae</taxon>
        <taxon>Nocardioides</taxon>
    </lineage>
</organism>
<dbReference type="Pfam" id="PF00232">
    <property type="entry name" value="Glyco_hydro_1"/>
    <property type="match status" value="1"/>
</dbReference>
<dbReference type="AlphaFoldDB" id="A0A2T8FES4"/>
<keyword evidence="3" id="KW-0136">Cellulose degradation</keyword>
<dbReference type="GO" id="GO:0008422">
    <property type="term" value="F:beta-glucosidase activity"/>
    <property type="evidence" value="ECO:0007669"/>
    <property type="project" value="UniProtKB-EC"/>
</dbReference>
<keyword evidence="5 9" id="KW-0326">Glycosidase</keyword>
<evidence type="ECO:0000256" key="1">
    <source>
        <dbReference type="ARBA" id="ARBA00010838"/>
    </source>
</evidence>
<protein>
    <recommendedName>
        <fullName evidence="9">Beta-glucosidase</fullName>
        <ecNumber evidence="9">3.2.1.21</ecNumber>
    </recommendedName>
</protein>
<comment type="similarity">
    <text evidence="1 9">Belongs to the glycosyl hydrolase 1 family.</text>
</comment>
<dbReference type="Gene3D" id="3.20.20.80">
    <property type="entry name" value="Glycosidases"/>
    <property type="match status" value="1"/>
</dbReference>
<evidence type="ECO:0000313" key="10">
    <source>
        <dbReference type="EMBL" id="PVG84228.1"/>
    </source>
</evidence>